<name>A0A1V6V1Y0_9EURO</name>
<dbReference type="Pfam" id="PF03770">
    <property type="entry name" value="IPK"/>
    <property type="match status" value="1"/>
</dbReference>
<feature type="region of interest" description="Disordered" evidence="5">
    <location>
        <begin position="1191"/>
        <end position="1212"/>
    </location>
</feature>
<comment type="similarity">
    <text evidence="1 4">Belongs to the inositol phosphokinase (IPK) family.</text>
</comment>
<dbReference type="SUPFAM" id="SSF56104">
    <property type="entry name" value="SAICAR synthase-like"/>
    <property type="match status" value="1"/>
</dbReference>
<dbReference type="GO" id="GO:0000824">
    <property type="term" value="F:inositol-1,4,5,6-tetrakisphosphate 3-kinase activity"/>
    <property type="evidence" value="ECO:0007669"/>
    <property type="project" value="TreeGrafter"/>
</dbReference>
<evidence type="ECO:0000313" key="6">
    <source>
        <dbReference type="EMBL" id="OQE44694.1"/>
    </source>
</evidence>
<dbReference type="STRING" id="36646.A0A1V6V1Y0"/>
<feature type="region of interest" description="Disordered" evidence="5">
    <location>
        <begin position="838"/>
        <end position="857"/>
    </location>
</feature>
<feature type="compositionally biased region" description="Basic and acidic residues" evidence="5">
    <location>
        <begin position="917"/>
        <end position="926"/>
    </location>
</feature>
<dbReference type="GO" id="GO:0005737">
    <property type="term" value="C:cytoplasm"/>
    <property type="evidence" value="ECO:0007669"/>
    <property type="project" value="TreeGrafter"/>
</dbReference>
<dbReference type="Proteomes" id="UP000191500">
    <property type="component" value="Unassembled WGS sequence"/>
</dbReference>
<keyword evidence="3 4" id="KW-0418">Kinase</keyword>
<dbReference type="GO" id="GO:0046854">
    <property type="term" value="P:phosphatidylinositol phosphate biosynthetic process"/>
    <property type="evidence" value="ECO:0007669"/>
    <property type="project" value="TreeGrafter"/>
</dbReference>
<comment type="caution">
    <text evidence="6">The sequence shown here is derived from an EMBL/GenBank/DDBJ whole genome shotgun (WGS) entry which is preliminary data.</text>
</comment>
<evidence type="ECO:0000256" key="3">
    <source>
        <dbReference type="ARBA" id="ARBA00022777"/>
    </source>
</evidence>
<dbReference type="PANTHER" id="PTHR12400:SF21">
    <property type="entry name" value="KINASE"/>
    <property type="match status" value="1"/>
</dbReference>
<dbReference type="EC" id="2.7.-.-" evidence="4"/>
<feature type="compositionally biased region" description="Basic residues" evidence="5">
    <location>
        <begin position="838"/>
        <end position="848"/>
    </location>
</feature>
<dbReference type="GO" id="GO:0005634">
    <property type="term" value="C:nucleus"/>
    <property type="evidence" value="ECO:0007669"/>
    <property type="project" value="TreeGrafter"/>
</dbReference>
<feature type="region of interest" description="Disordered" evidence="5">
    <location>
        <begin position="917"/>
        <end position="958"/>
    </location>
</feature>
<evidence type="ECO:0000313" key="7">
    <source>
        <dbReference type="Proteomes" id="UP000191500"/>
    </source>
</evidence>
<evidence type="ECO:0000256" key="4">
    <source>
        <dbReference type="RuleBase" id="RU363090"/>
    </source>
</evidence>
<accession>A0A1V6V1Y0</accession>
<feature type="compositionally biased region" description="Low complexity" evidence="5">
    <location>
        <begin position="274"/>
        <end position="287"/>
    </location>
</feature>
<evidence type="ECO:0000256" key="2">
    <source>
        <dbReference type="ARBA" id="ARBA00022679"/>
    </source>
</evidence>
<gene>
    <name evidence="6" type="ORF">PENCOP_c002G06322</name>
</gene>
<organism evidence="6 7">
    <name type="scientific">Penicillium coprophilum</name>
    <dbReference type="NCBI Taxonomy" id="36646"/>
    <lineage>
        <taxon>Eukaryota</taxon>
        <taxon>Fungi</taxon>
        <taxon>Dikarya</taxon>
        <taxon>Ascomycota</taxon>
        <taxon>Pezizomycotina</taxon>
        <taxon>Eurotiomycetes</taxon>
        <taxon>Eurotiomycetidae</taxon>
        <taxon>Eurotiales</taxon>
        <taxon>Aspergillaceae</taxon>
        <taxon>Penicillium</taxon>
    </lineage>
</organism>
<dbReference type="GO" id="GO:0008440">
    <property type="term" value="F:inositol-1,4,5-trisphosphate 3-kinase activity"/>
    <property type="evidence" value="ECO:0007669"/>
    <property type="project" value="TreeGrafter"/>
</dbReference>
<sequence>MSNSPSVPEDTLPNPLVTPATPAQHDCTKDTVGTPRHLRQDHLSQGPREVSSPSRAESPTAHSWSLPVSRLPLKRTATTPPENTAQPDIVYRPQLSERDSIFATHYLPSDSAATTPQLPPEKALGNERQVNLIPSLDDASVSPSAFSKVSPHRLNVDPSHMEVDVHRNSPLRSSALFPPTDIPRLSLLRASTSPTDHKKTEVETGVQAHLGGSQRYKGPLDNTGTKTSRFQGTLPERNVFPSTLDDVSRTSHSLTILSSGHGSHVSQDLLSYSPTEETPQTPAAPERSPSRGRRGRVDSSIEANLPNAEPASNVRSRKSSHYLGLFKENTTTSSPDRKRREDRDRPQDETEARDNIMEYDQETHHPEQEPSLRKSISPSALDDAPSFQHPPAEFSQTIPDDVPSKRRPTALPRSLLEEIRNFHLTPGGSHGSSFSQSIPTQYSERTRDYFQKDINPEVSPTNSFEEEEGRESTQFAVEEEENEQISSALYFPHERTVPDGADALQQFPDGTHDVQPGQLSAAEKGHELMLVPERSDSPEKEISHVDISFRSKNESKILYGDIHSPRENLPDKPLSTISECSYDPTYDSEAEPSADESIQSANDLTDEAATPTATPTQKPRLLSRPKAPPQGPLGAVELKPYRHQVGGHTTVFRFSRRAVCKQLNNRENEFYERIELRHPDMLVFLPKYIGVLNVTFSKTSKRKDQAEPADGVIQQVTSANGTSALSSQLLEAAESQEPQEPQRVVSQSQVTGVIPKVILENNRHIIPADLFTRQQRPRTADDSVNRARSIDGLEGMSVESDPSALSKRAKIWGATTVNLKLQEQVLREVFSPPAIHHHRRHARGHVHLPRANSDMPATIRRRENLSEDHTATSRRPVPGPIEALKTEAIDIKVPPNEGPALSSSASTALDANQNRLEKIRTEEDPNRASSLSRASHTRRRHSGSGLQRRGSMDSRNNGELLFFDDEDYVGDKEDEIFSMEADASMSTSSTAKRSASPVSENNFSNGFPASEAFTSSITSDPNRFKPKEPLNAVLPSNPKEAQLRKDERVQFFLLLEDLTAGMNKPCVLDLKMGTRQYGIEANEKKKKSQRRKCQSTTSQQLGVRLCGMQTWNVKKQEYIFEDKYFGRDLKSGREFQDALTRFLYDGVSYASVAKKIPVILEKLALLEHMIRQLNSYRLYASSLLILYDGEPQAPQQEPPRAGDKRGTSNDGQSRLNVQLKIVDFANCVTGEDKLPPDTPCPPHSPHDIDRGYLRGLRTLRMYFQRIMKEVTLDEYVERGEGEAIALGSQPAARERPSAQYWDETMMETDAGEVSF</sequence>
<keyword evidence="2 4" id="KW-0808">Transferase</keyword>
<keyword evidence="7" id="KW-1185">Reference proteome</keyword>
<feature type="compositionally biased region" description="Polar residues" evidence="5">
    <location>
        <begin position="76"/>
        <end position="86"/>
    </location>
</feature>
<proteinExistence type="inferred from homology"/>
<evidence type="ECO:0000256" key="5">
    <source>
        <dbReference type="SAM" id="MobiDB-lite"/>
    </source>
</evidence>
<feature type="region of interest" description="Disordered" evidence="5">
    <location>
        <begin position="863"/>
        <end position="882"/>
    </location>
</feature>
<feature type="region of interest" description="Disordered" evidence="5">
    <location>
        <begin position="192"/>
        <end position="408"/>
    </location>
</feature>
<feature type="region of interest" description="Disordered" evidence="5">
    <location>
        <begin position="1"/>
        <end position="122"/>
    </location>
</feature>
<dbReference type="PANTHER" id="PTHR12400">
    <property type="entry name" value="INOSITOL POLYPHOSPHATE KINASE"/>
    <property type="match status" value="1"/>
</dbReference>
<feature type="compositionally biased region" description="Polar residues" evidence="5">
    <location>
        <begin position="222"/>
        <end position="231"/>
    </location>
</feature>
<dbReference type="EMBL" id="MDDG01000002">
    <property type="protein sequence ID" value="OQE44694.1"/>
    <property type="molecule type" value="Genomic_DNA"/>
</dbReference>
<protein>
    <recommendedName>
        <fullName evidence="4">Kinase</fullName>
        <ecNumber evidence="4">2.7.-.-</ecNumber>
    </recommendedName>
</protein>
<dbReference type="Gene3D" id="3.30.470.160">
    <property type="entry name" value="Inositol polyphosphate kinase"/>
    <property type="match status" value="1"/>
</dbReference>
<dbReference type="InterPro" id="IPR005522">
    <property type="entry name" value="IPK"/>
</dbReference>
<dbReference type="GO" id="GO:0032958">
    <property type="term" value="P:inositol phosphate biosynthetic process"/>
    <property type="evidence" value="ECO:0007669"/>
    <property type="project" value="InterPro"/>
</dbReference>
<feature type="compositionally biased region" description="Basic and acidic residues" evidence="5">
    <location>
        <begin position="335"/>
        <end position="372"/>
    </location>
</feature>
<reference evidence="7" key="1">
    <citation type="journal article" date="2017" name="Nat. Microbiol.">
        <title>Global analysis of biosynthetic gene clusters reveals vast potential of secondary metabolite production in Penicillium species.</title>
        <authorList>
            <person name="Nielsen J.C."/>
            <person name="Grijseels S."/>
            <person name="Prigent S."/>
            <person name="Ji B."/>
            <person name="Dainat J."/>
            <person name="Nielsen K.F."/>
            <person name="Frisvad J.C."/>
            <person name="Workman M."/>
            <person name="Nielsen J."/>
        </authorList>
    </citation>
    <scope>NUCLEOTIDE SEQUENCE [LARGE SCALE GENOMIC DNA]</scope>
    <source>
        <strain evidence="7">IBT 31321</strain>
    </source>
</reference>
<feature type="compositionally biased region" description="Polar residues" evidence="5">
    <location>
        <begin position="250"/>
        <end position="273"/>
    </location>
</feature>
<dbReference type="InterPro" id="IPR038286">
    <property type="entry name" value="IPK_sf"/>
</dbReference>
<feature type="region of interest" description="Disordered" evidence="5">
    <location>
        <begin position="561"/>
        <end position="635"/>
    </location>
</feature>
<feature type="compositionally biased region" description="Polar residues" evidence="5">
    <location>
        <begin position="51"/>
        <end position="63"/>
    </location>
</feature>
<evidence type="ECO:0000256" key="1">
    <source>
        <dbReference type="ARBA" id="ARBA00007374"/>
    </source>
</evidence>